<evidence type="ECO:0000256" key="3">
    <source>
        <dbReference type="SAM" id="MobiDB-lite"/>
    </source>
</evidence>
<dbReference type="SUPFAM" id="SSF54373">
    <property type="entry name" value="FAD-linked reductases, C-terminal domain"/>
    <property type="match status" value="1"/>
</dbReference>
<dbReference type="GO" id="GO:0050660">
    <property type="term" value="F:flavin adenine dinucleotide binding"/>
    <property type="evidence" value="ECO:0007669"/>
    <property type="project" value="InterPro"/>
</dbReference>
<dbReference type="InterPro" id="IPR000172">
    <property type="entry name" value="GMC_OxRdtase_N"/>
</dbReference>
<organism evidence="5 6">
    <name type="scientific">Tilletia horrida</name>
    <dbReference type="NCBI Taxonomy" id="155126"/>
    <lineage>
        <taxon>Eukaryota</taxon>
        <taxon>Fungi</taxon>
        <taxon>Dikarya</taxon>
        <taxon>Basidiomycota</taxon>
        <taxon>Ustilaginomycotina</taxon>
        <taxon>Exobasidiomycetes</taxon>
        <taxon>Tilletiales</taxon>
        <taxon>Tilletiaceae</taxon>
        <taxon>Tilletia</taxon>
    </lineage>
</organism>
<dbReference type="Gene3D" id="3.30.410.40">
    <property type="match status" value="1"/>
</dbReference>
<dbReference type="Proteomes" id="UP001176521">
    <property type="component" value="Unassembled WGS sequence"/>
</dbReference>
<evidence type="ECO:0000256" key="2">
    <source>
        <dbReference type="ARBA" id="ARBA00010790"/>
    </source>
</evidence>
<feature type="compositionally biased region" description="Basic and acidic residues" evidence="3">
    <location>
        <begin position="617"/>
        <end position="635"/>
    </location>
</feature>
<dbReference type="SUPFAM" id="SSF51905">
    <property type="entry name" value="FAD/NAD(P)-binding domain"/>
    <property type="match status" value="1"/>
</dbReference>
<feature type="region of interest" description="Disordered" evidence="3">
    <location>
        <begin position="1"/>
        <end position="35"/>
    </location>
</feature>
<feature type="compositionally biased region" description="Low complexity" evidence="3">
    <location>
        <begin position="705"/>
        <end position="714"/>
    </location>
</feature>
<sequence>MTASTKPDTRMHGQAVDDPVIPSQPQAGPTPTPPLSARERLARIAAQLLPSRLAPTSSGTTTTPTTQEFDYVIVGGGTAGAVLADRLTEDAGMSVAVIEGGPNDQGDERVLDLRRWMELLGSELDYGYATTEQPMGNSHIKHSRARVLGGCSGHNTLISFRPLREDLDGWAQHHGCPSWSAAQIQPFGDRLKLNTIPVAPQHRNHVVRDWVQAAHRATGAPLIDEGMNAHMAHRSAAEPFQSGVGFFDVSYDPYSGGRSSASVAYLHPIMPGGPRVRRNLHLFLETWASRLEFDSSEDAKQPGEKPLHATGVYVTDRHGHSFTLRAKREVILCAGAIDTPRLLLLSGIGPRAELERLGIRCVADVPGVGENLQDHPEAIIMWETRETPAETVMSSDAGLFLRILPRRGEVGSEEVPTEPTPHPGPDLMFHIYQTVWAEHTARLGFDVPEHAICMTPNIPRSQGRGKLSLASANPQDKPLLDFRYFEDADGYDAHVLVEGIKIARKIAQQPEFARHLVREIAPGPAIQSDAALSAYARSVAHTVYHPCATCKMGTLSRDALAVCDERDLRVRGTGNVRVVDASVFPVVPTVNPMLTVLQVAEAAAERIRSEVWAARWARQDQDRDRDREGEEERQQQHGAGQRPTTGRQARPQPAQAQVQQQQGRASTSSSSGRTTAGETLQLQLQAQAQTAPQLQRRDSDKRQRQQQQQQQQQLAGVLLMPKK</sequence>
<comment type="caution">
    <text evidence="5">The sequence shown here is derived from an EMBL/GenBank/DDBJ whole genome shotgun (WGS) entry which is preliminary data.</text>
</comment>
<evidence type="ECO:0000259" key="4">
    <source>
        <dbReference type="PROSITE" id="PS00624"/>
    </source>
</evidence>
<dbReference type="InterPro" id="IPR036188">
    <property type="entry name" value="FAD/NAD-bd_sf"/>
</dbReference>
<protein>
    <recommendedName>
        <fullName evidence="4">Glucose-methanol-choline oxidoreductase N-terminal domain-containing protein</fullName>
    </recommendedName>
</protein>
<feature type="domain" description="Glucose-methanol-choline oxidoreductase N-terminal" evidence="4">
    <location>
        <begin position="335"/>
        <end position="349"/>
    </location>
</feature>
<evidence type="ECO:0000256" key="1">
    <source>
        <dbReference type="ARBA" id="ARBA00001974"/>
    </source>
</evidence>
<comment type="cofactor">
    <cofactor evidence="1">
        <name>FAD</name>
        <dbReference type="ChEBI" id="CHEBI:57692"/>
    </cofactor>
</comment>
<reference evidence="5" key="1">
    <citation type="journal article" date="2023" name="PhytoFront">
        <title>Draft Genome Resources of Seven Strains of Tilletia horrida, Causal Agent of Kernel Smut of Rice.</title>
        <authorList>
            <person name="Khanal S."/>
            <person name="Antony Babu S."/>
            <person name="Zhou X.G."/>
        </authorList>
    </citation>
    <scope>NUCLEOTIDE SEQUENCE</scope>
    <source>
        <strain evidence="5">TX3</strain>
    </source>
</reference>
<evidence type="ECO:0000313" key="6">
    <source>
        <dbReference type="Proteomes" id="UP001176521"/>
    </source>
</evidence>
<feature type="region of interest" description="Disordered" evidence="3">
    <location>
        <begin position="617"/>
        <end position="723"/>
    </location>
</feature>
<feature type="compositionally biased region" description="Low complexity" evidence="3">
    <location>
        <begin position="636"/>
        <end position="694"/>
    </location>
</feature>
<evidence type="ECO:0000313" key="5">
    <source>
        <dbReference type="EMBL" id="KAK0519294.1"/>
    </source>
</evidence>
<keyword evidence="6" id="KW-1185">Reference proteome</keyword>
<dbReference type="AlphaFoldDB" id="A0AAN6G416"/>
<dbReference type="InterPro" id="IPR012132">
    <property type="entry name" value="GMC_OxRdtase"/>
</dbReference>
<proteinExistence type="inferred from homology"/>
<name>A0AAN6G416_9BASI</name>
<gene>
    <name evidence="5" type="ORF">OC842_007500</name>
</gene>
<dbReference type="PROSITE" id="PS00624">
    <property type="entry name" value="GMC_OXRED_2"/>
    <property type="match status" value="1"/>
</dbReference>
<dbReference type="Pfam" id="PF05199">
    <property type="entry name" value="GMC_oxred_C"/>
    <property type="match status" value="1"/>
</dbReference>
<accession>A0AAN6G416</accession>
<dbReference type="PANTHER" id="PTHR11552">
    <property type="entry name" value="GLUCOSE-METHANOL-CHOLINE GMC OXIDOREDUCTASE"/>
    <property type="match status" value="1"/>
</dbReference>
<dbReference type="Pfam" id="PF00732">
    <property type="entry name" value="GMC_oxred_N"/>
    <property type="match status" value="1"/>
</dbReference>
<dbReference type="EMBL" id="JAPDMQ010001032">
    <property type="protein sequence ID" value="KAK0519294.1"/>
    <property type="molecule type" value="Genomic_DNA"/>
</dbReference>
<dbReference type="PANTHER" id="PTHR11552:SF152">
    <property type="entry name" value="OXIDASE (CODA), PUTATIVE (AFU_ORTHOLOGUE AFUA_8G04090)-RELATED"/>
    <property type="match status" value="1"/>
</dbReference>
<dbReference type="GO" id="GO:0016614">
    <property type="term" value="F:oxidoreductase activity, acting on CH-OH group of donors"/>
    <property type="evidence" value="ECO:0007669"/>
    <property type="project" value="InterPro"/>
</dbReference>
<comment type="similarity">
    <text evidence="2">Belongs to the GMC oxidoreductase family.</text>
</comment>
<dbReference type="Gene3D" id="3.50.50.60">
    <property type="entry name" value="FAD/NAD(P)-binding domain"/>
    <property type="match status" value="1"/>
</dbReference>
<dbReference type="InterPro" id="IPR007867">
    <property type="entry name" value="GMC_OxRtase_C"/>
</dbReference>